<evidence type="ECO:0000313" key="1">
    <source>
        <dbReference type="EMBL" id="XCN69611.1"/>
    </source>
</evidence>
<accession>A0AAU8LM23</accession>
<dbReference type="EMBL" id="CP159362">
    <property type="protein sequence ID" value="XCN69611.1"/>
    <property type="molecule type" value="Genomic_DNA"/>
</dbReference>
<dbReference type="RefSeq" id="WP_024686660.1">
    <property type="nucleotide sequence ID" value="NZ_CP159362.1"/>
</dbReference>
<protein>
    <submittedName>
        <fullName evidence="1">Uncharacterized protein</fullName>
    </submittedName>
</protein>
<organism evidence="1">
    <name type="scientific">Pseudomonas syringae CC1417</name>
    <dbReference type="NCBI Taxonomy" id="1357272"/>
    <lineage>
        <taxon>Bacteria</taxon>
        <taxon>Pseudomonadati</taxon>
        <taxon>Pseudomonadota</taxon>
        <taxon>Gammaproteobacteria</taxon>
        <taxon>Pseudomonadales</taxon>
        <taxon>Pseudomonadaceae</taxon>
        <taxon>Pseudomonas</taxon>
        <taxon>Pseudomonas syringae</taxon>
    </lineage>
</organism>
<proteinExistence type="predicted"/>
<dbReference type="AlphaFoldDB" id="A0AAU8LM23"/>
<dbReference type="Gene3D" id="6.10.290.10">
    <property type="match status" value="1"/>
</dbReference>
<gene>
    <name evidence="1" type="ORF">N011_10130</name>
</gene>
<sequence length="110" mass="12970">MTSINDAKKIISALAAEKQITFCEEEWNANYNNNWDEELSKIMKLALEDVEKLCNGVRNNDDVLSSVALTMARIRFMKLSDFFLNIHEDFEKLLLIYKDDWPKIPENYKY</sequence>
<name>A0AAU8LM23_PSESX</name>
<reference evidence="1" key="2">
    <citation type="submission" date="2024-07" db="EMBL/GenBank/DDBJ databases">
        <title>A complete genome sequence for Pseudomonas syringae CC1417.</title>
        <authorList>
            <person name="Baltrus D.A."/>
        </authorList>
    </citation>
    <scope>NUCLEOTIDE SEQUENCE</scope>
    <source>
        <strain evidence="1">CC1417</strain>
    </source>
</reference>
<reference evidence="1" key="1">
    <citation type="journal article" date="2014" name="Genome Announc.">
        <title>Draft Genome Sequences of a Phylogenetically Diverse Suite of Pseudomonas syringae Strains from Multiple Source Populations.</title>
        <authorList>
            <person name="Baltrus D.A."/>
            <person name="Yourstone S."/>
            <person name="Lind A."/>
            <person name="Guilbaud C."/>
            <person name="Sands D.C."/>
            <person name="Jones C.D."/>
            <person name="Morris C.E."/>
            <person name="Dangl J.L."/>
        </authorList>
    </citation>
    <scope>NUCLEOTIDE SEQUENCE</scope>
    <source>
        <strain evidence="1">CC1417</strain>
    </source>
</reference>